<dbReference type="Proteomes" id="UP000245383">
    <property type="component" value="Unassembled WGS sequence"/>
</dbReference>
<comment type="caution">
    <text evidence="1">The sequence shown here is derived from an EMBL/GenBank/DDBJ whole genome shotgun (WGS) entry which is preliminary data.</text>
</comment>
<sequence>MNTTELHNELILYLESQHASKTYEDLAEQNSTLVAMIEKQTEIVLKEKSGNQPLEPITGGYMASRITEKSLSS</sequence>
<dbReference type="AlphaFoldDB" id="A0A2T9Y1F2"/>
<proteinExistence type="predicted"/>
<reference evidence="1 2" key="1">
    <citation type="journal article" date="2018" name="MBio">
        <title>Comparative Genomics Reveals the Core Gene Toolbox for the Fungus-Insect Symbiosis.</title>
        <authorList>
            <person name="Wang Y."/>
            <person name="Stata M."/>
            <person name="Wang W."/>
            <person name="Stajich J.E."/>
            <person name="White M.M."/>
            <person name="Moncalvo J.M."/>
        </authorList>
    </citation>
    <scope>NUCLEOTIDE SEQUENCE [LARGE SCALE GENOMIC DNA]</scope>
    <source>
        <strain evidence="1 2">SWE-8-4</strain>
    </source>
</reference>
<dbReference type="EMBL" id="MBFR01000720">
    <property type="protein sequence ID" value="PVU86143.1"/>
    <property type="molecule type" value="Genomic_DNA"/>
</dbReference>
<protein>
    <submittedName>
        <fullName evidence="1">Uncharacterized protein</fullName>
    </submittedName>
</protein>
<evidence type="ECO:0000313" key="1">
    <source>
        <dbReference type="EMBL" id="PVU86143.1"/>
    </source>
</evidence>
<gene>
    <name evidence="1" type="ORF">BB561_006803</name>
</gene>
<name>A0A2T9Y1F2_9FUNG</name>
<accession>A0A2T9Y1F2</accession>
<keyword evidence="2" id="KW-1185">Reference proteome</keyword>
<organism evidence="1 2">
    <name type="scientific">Smittium simulii</name>
    <dbReference type="NCBI Taxonomy" id="133385"/>
    <lineage>
        <taxon>Eukaryota</taxon>
        <taxon>Fungi</taxon>
        <taxon>Fungi incertae sedis</taxon>
        <taxon>Zoopagomycota</taxon>
        <taxon>Kickxellomycotina</taxon>
        <taxon>Harpellomycetes</taxon>
        <taxon>Harpellales</taxon>
        <taxon>Legeriomycetaceae</taxon>
        <taxon>Smittium</taxon>
    </lineage>
</organism>
<evidence type="ECO:0000313" key="2">
    <source>
        <dbReference type="Proteomes" id="UP000245383"/>
    </source>
</evidence>